<accession>A0A7G6T024</accession>
<evidence type="ECO:0000313" key="1">
    <source>
        <dbReference type="EMBL" id="QND60106.1"/>
    </source>
</evidence>
<dbReference type="InterPro" id="IPR038765">
    <property type="entry name" value="Papain-like_cys_pep_sf"/>
</dbReference>
<protein>
    <submittedName>
        <fullName evidence="1">Uncharacterized protein</fullName>
    </submittedName>
</protein>
<dbReference type="SUPFAM" id="SSF54001">
    <property type="entry name" value="Cysteine proteinases"/>
    <property type="match status" value="1"/>
</dbReference>
<dbReference type="EMBL" id="CP050296">
    <property type="protein sequence ID" value="QND60106.1"/>
    <property type="molecule type" value="Genomic_DNA"/>
</dbReference>
<name>A0A7G6T024_9HYPH</name>
<organism evidence="1 2">
    <name type="scientific">Mesorhizobium huakuii</name>
    <dbReference type="NCBI Taxonomy" id="28104"/>
    <lineage>
        <taxon>Bacteria</taxon>
        <taxon>Pseudomonadati</taxon>
        <taxon>Pseudomonadota</taxon>
        <taxon>Alphaproteobacteria</taxon>
        <taxon>Hyphomicrobiales</taxon>
        <taxon>Phyllobacteriaceae</taxon>
        <taxon>Mesorhizobium</taxon>
    </lineage>
</organism>
<dbReference type="RefSeq" id="WP_183458860.1">
    <property type="nucleotide sequence ID" value="NZ_CP050296.1"/>
</dbReference>
<sequence length="303" mass="35213">MNPIKPSAKVHCHRNSRNLQRELFEDNEKVFHFRLKEPIAPEILSNVIDYARAEIGARYSLLEASRLVRGARKPGSKRQFCSRLVARVYKRAGIDLVPNADYCSPEDLRLSSLLVEVPVSTETVSAEELEWWRAHDNPIQAMHQAQNAVLDAARSVDPDVESFNDLYSLLVNRPDADQVMAAALRGSGYLDVWRMETDLHPWRYDLGLIDRMTESQEELREYCIDTIKEAYSGGVRFAVNLVQLQALNREHPRESLRLQIELYQTLVRNDQLRREVAYAWLSKHYPDDLKRHMEQIELHSAYW</sequence>
<evidence type="ECO:0000313" key="2">
    <source>
        <dbReference type="Proteomes" id="UP000515465"/>
    </source>
</evidence>
<dbReference type="Gene3D" id="3.90.1720.10">
    <property type="entry name" value="endopeptidase domain like (from Nostoc punctiforme)"/>
    <property type="match status" value="1"/>
</dbReference>
<gene>
    <name evidence="1" type="ORF">HB778_28840</name>
</gene>
<reference evidence="2" key="1">
    <citation type="journal article" date="2020" name="Mol. Plant Microbe">
        <title>Rhizobial microsymbionts of the narrowly endemic Oxytropis species growing in Kamchatka are characterized by significant genetic diversity and possess a set of genes that are associated with T3SS and T6SS secretion systems and can affect the development of symbiosis.</title>
        <authorList>
            <person name="Safronova V."/>
            <person name="Guro P."/>
            <person name="Sazanova A."/>
            <person name="Kuznetsova I."/>
            <person name="Belimov A."/>
            <person name="Yakubov V."/>
            <person name="Chirak E."/>
            <person name="Afonin A."/>
            <person name="Gogolev Y."/>
            <person name="Andronov E."/>
            <person name="Tikhonovich I."/>
        </authorList>
    </citation>
    <scope>NUCLEOTIDE SEQUENCE [LARGE SCALE GENOMIC DNA]</scope>
    <source>
        <strain evidence="2">583</strain>
    </source>
</reference>
<proteinExistence type="predicted"/>
<dbReference type="AlphaFoldDB" id="A0A7G6T024"/>
<dbReference type="Proteomes" id="UP000515465">
    <property type="component" value="Chromosome"/>
</dbReference>